<evidence type="ECO:0000313" key="1">
    <source>
        <dbReference type="EMBL" id="KAJ9488473.1"/>
    </source>
</evidence>
<name>A0AAI9X9S6_PENTH</name>
<sequence length="84" mass="9517">MDEAVKPHFKSSKRHDLFSNMIEMEIMERNAIQVFIEILKYTKGETSPGLSPHAFTFVEIPVQKAKTGGLSDSYDCQIEVEALL</sequence>
<reference evidence="1" key="1">
    <citation type="submission" date="2015-06" db="EMBL/GenBank/DDBJ databases">
        <authorList>
            <person name="Nguyen H."/>
        </authorList>
    </citation>
    <scope>NUCLEOTIDE SEQUENCE</scope>
    <source>
        <strain evidence="1">DAOM 180753</strain>
    </source>
</reference>
<accession>A0AAI9X9S6</accession>
<evidence type="ECO:0000313" key="2">
    <source>
        <dbReference type="Proteomes" id="UP001227192"/>
    </source>
</evidence>
<dbReference type="Proteomes" id="UP001227192">
    <property type="component" value="Unassembled WGS sequence"/>
</dbReference>
<protein>
    <submittedName>
        <fullName evidence="1">Uncharacterized protein</fullName>
    </submittedName>
</protein>
<keyword evidence="2" id="KW-1185">Reference proteome</keyword>
<dbReference type="EMBL" id="LACB01000116">
    <property type="protein sequence ID" value="KAJ9488473.1"/>
    <property type="molecule type" value="Genomic_DNA"/>
</dbReference>
<gene>
    <name evidence="1" type="ORF">VN97_g4815</name>
</gene>
<reference evidence="1" key="2">
    <citation type="journal article" date="2016" name="Fungal Biol.">
        <title>Ochratoxin A production by Penicillium thymicola.</title>
        <authorList>
            <person name="Nguyen H.D.T."/>
            <person name="McMullin D.R."/>
            <person name="Ponomareva E."/>
            <person name="Riley R."/>
            <person name="Pomraning K.R."/>
            <person name="Baker S.E."/>
            <person name="Seifert K.A."/>
        </authorList>
    </citation>
    <scope>NUCLEOTIDE SEQUENCE</scope>
    <source>
        <strain evidence="1">DAOM 180753</strain>
    </source>
</reference>
<organism evidence="1 2">
    <name type="scientific">Penicillium thymicola</name>
    <dbReference type="NCBI Taxonomy" id="293382"/>
    <lineage>
        <taxon>Eukaryota</taxon>
        <taxon>Fungi</taxon>
        <taxon>Dikarya</taxon>
        <taxon>Ascomycota</taxon>
        <taxon>Pezizomycotina</taxon>
        <taxon>Eurotiomycetes</taxon>
        <taxon>Eurotiomycetidae</taxon>
        <taxon>Eurotiales</taxon>
        <taxon>Aspergillaceae</taxon>
        <taxon>Penicillium</taxon>
    </lineage>
</organism>
<comment type="caution">
    <text evidence="1">The sequence shown here is derived from an EMBL/GenBank/DDBJ whole genome shotgun (WGS) entry which is preliminary data.</text>
</comment>
<dbReference type="AlphaFoldDB" id="A0AAI9X9S6"/>
<proteinExistence type="predicted"/>